<proteinExistence type="predicted"/>
<reference evidence="2" key="1">
    <citation type="submission" date="2023-03" db="EMBL/GenBank/DDBJ databases">
        <authorList>
            <person name="Steffen K."/>
            <person name="Cardenas P."/>
        </authorList>
    </citation>
    <scope>NUCLEOTIDE SEQUENCE</scope>
</reference>
<dbReference type="Proteomes" id="UP001174909">
    <property type="component" value="Unassembled WGS sequence"/>
</dbReference>
<dbReference type="EMBL" id="CASHTH010000167">
    <property type="protein sequence ID" value="CAI7992879.1"/>
    <property type="molecule type" value="Genomic_DNA"/>
</dbReference>
<feature type="region of interest" description="Disordered" evidence="1">
    <location>
        <begin position="31"/>
        <end position="90"/>
    </location>
</feature>
<sequence length="139" mass="14574">MCGPSQLPKSVNFMYTSEELSALPLNTATKLPEKLPDAPLPPHHQDYSTASQCTSSSTSVLQPSSASLSTSVTITPPGTGSQQTAETSASDAVRLASITTTKVSQSGMVCSVCYRGRATVKQDKPEPLLQCSHCQGNSK</sequence>
<accession>A0AA35QUQ6</accession>
<feature type="compositionally biased region" description="Low complexity" evidence="1">
    <location>
        <begin position="48"/>
        <end position="75"/>
    </location>
</feature>
<protein>
    <submittedName>
        <fullName evidence="2">Uncharacterized protein</fullName>
    </submittedName>
</protein>
<comment type="caution">
    <text evidence="2">The sequence shown here is derived from an EMBL/GenBank/DDBJ whole genome shotgun (WGS) entry which is preliminary data.</text>
</comment>
<name>A0AA35QUQ6_GEOBA</name>
<evidence type="ECO:0000313" key="3">
    <source>
        <dbReference type="Proteomes" id="UP001174909"/>
    </source>
</evidence>
<feature type="compositionally biased region" description="Polar residues" evidence="1">
    <location>
        <begin position="76"/>
        <end position="90"/>
    </location>
</feature>
<dbReference type="AlphaFoldDB" id="A0AA35QUQ6"/>
<evidence type="ECO:0000256" key="1">
    <source>
        <dbReference type="SAM" id="MobiDB-lite"/>
    </source>
</evidence>
<gene>
    <name evidence="2" type="ORF">GBAR_LOCUS1144</name>
</gene>
<evidence type="ECO:0000313" key="2">
    <source>
        <dbReference type="EMBL" id="CAI7992879.1"/>
    </source>
</evidence>
<keyword evidence="3" id="KW-1185">Reference proteome</keyword>
<organism evidence="2 3">
    <name type="scientific">Geodia barretti</name>
    <name type="common">Barrett's horny sponge</name>
    <dbReference type="NCBI Taxonomy" id="519541"/>
    <lineage>
        <taxon>Eukaryota</taxon>
        <taxon>Metazoa</taxon>
        <taxon>Porifera</taxon>
        <taxon>Demospongiae</taxon>
        <taxon>Heteroscleromorpha</taxon>
        <taxon>Tetractinellida</taxon>
        <taxon>Astrophorina</taxon>
        <taxon>Geodiidae</taxon>
        <taxon>Geodia</taxon>
    </lineage>
</organism>